<keyword evidence="5 8" id="KW-0812">Transmembrane</keyword>
<evidence type="ECO:0000256" key="2">
    <source>
        <dbReference type="ARBA" id="ARBA00006236"/>
    </source>
</evidence>
<evidence type="ECO:0000256" key="6">
    <source>
        <dbReference type="ARBA" id="ARBA00022989"/>
    </source>
</evidence>
<feature type="transmembrane region" description="Helical" evidence="8">
    <location>
        <begin position="84"/>
        <end position="103"/>
    </location>
</feature>
<dbReference type="AlphaFoldDB" id="A0A516H1J6"/>
<dbReference type="PANTHER" id="PTHR23502">
    <property type="entry name" value="MAJOR FACILITATOR SUPERFAMILY"/>
    <property type="match status" value="1"/>
</dbReference>
<dbReference type="SUPFAM" id="SSF103473">
    <property type="entry name" value="MFS general substrate transporter"/>
    <property type="match status" value="1"/>
</dbReference>
<dbReference type="InterPro" id="IPR020846">
    <property type="entry name" value="MFS_dom"/>
</dbReference>
<feature type="transmembrane region" description="Helical" evidence="8">
    <location>
        <begin position="142"/>
        <end position="166"/>
    </location>
</feature>
<proteinExistence type="inferred from homology"/>
<feature type="transmembrane region" description="Helical" evidence="8">
    <location>
        <begin position="225"/>
        <end position="251"/>
    </location>
</feature>
<dbReference type="PANTHER" id="PTHR23502:SF132">
    <property type="entry name" value="POLYAMINE TRANSPORTER 2-RELATED"/>
    <property type="match status" value="1"/>
</dbReference>
<dbReference type="NCBIfam" id="NF008314">
    <property type="entry name" value="PRK11102.1"/>
    <property type="match status" value="1"/>
</dbReference>
<dbReference type="Gene3D" id="1.20.1720.10">
    <property type="entry name" value="Multidrug resistance protein D"/>
    <property type="match status" value="1"/>
</dbReference>
<organism evidence="10 11">
    <name type="scientific">Ferrovibrio terrae</name>
    <dbReference type="NCBI Taxonomy" id="2594003"/>
    <lineage>
        <taxon>Bacteria</taxon>
        <taxon>Pseudomonadati</taxon>
        <taxon>Pseudomonadota</taxon>
        <taxon>Alphaproteobacteria</taxon>
        <taxon>Rhodospirillales</taxon>
        <taxon>Rhodospirillaceae</taxon>
        <taxon>Ferrovibrio</taxon>
    </lineage>
</organism>
<feature type="transmembrane region" description="Helical" evidence="8">
    <location>
        <begin position="172"/>
        <end position="192"/>
    </location>
</feature>
<dbReference type="CDD" id="cd17320">
    <property type="entry name" value="MFS_MdfA_MDR_like"/>
    <property type="match status" value="1"/>
</dbReference>
<feature type="transmembrane region" description="Helical" evidence="8">
    <location>
        <begin position="317"/>
        <end position="337"/>
    </location>
</feature>
<name>A0A516H1J6_9PROT</name>
<feature type="transmembrane region" description="Helical" evidence="8">
    <location>
        <begin position="15"/>
        <end position="33"/>
    </location>
</feature>
<dbReference type="FunFam" id="1.20.1720.10:FF:000005">
    <property type="entry name" value="Bcr/CflA family efflux transporter"/>
    <property type="match status" value="1"/>
</dbReference>
<protein>
    <recommendedName>
        <fullName evidence="8">Bcr/CflA family efflux transporter</fullName>
    </recommendedName>
</protein>
<evidence type="ECO:0000313" key="10">
    <source>
        <dbReference type="EMBL" id="QDO97659.1"/>
    </source>
</evidence>
<evidence type="ECO:0000256" key="3">
    <source>
        <dbReference type="ARBA" id="ARBA00022448"/>
    </source>
</evidence>
<dbReference type="GO" id="GO:1990961">
    <property type="term" value="P:xenobiotic detoxification by transmembrane export across the plasma membrane"/>
    <property type="evidence" value="ECO:0007669"/>
    <property type="project" value="InterPro"/>
</dbReference>
<comment type="similarity">
    <text evidence="2 8">Belongs to the major facilitator superfamily. Bcr/CmlA family.</text>
</comment>
<feature type="transmembrane region" description="Helical" evidence="8">
    <location>
        <begin position="378"/>
        <end position="398"/>
    </location>
</feature>
<evidence type="ECO:0000256" key="8">
    <source>
        <dbReference type="RuleBase" id="RU365088"/>
    </source>
</evidence>
<dbReference type="GO" id="GO:0005886">
    <property type="term" value="C:plasma membrane"/>
    <property type="evidence" value="ECO:0007669"/>
    <property type="project" value="UniProtKB-SubCell"/>
</dbReference>
<dbReference type="GO" id="GO:0015385">
    <property type="term" value="F:sodium:proton antiporter activity"/>
    <property type="evidence" value="ECO:0007669"/>
    <property type="project" value="TreeGrafter"/>
</dbReference>
<dbReference type="GO" id="GO:0042910">
    <property type="term" value="F:xenobiotic transmembrane transporter activity"/>
    <property type="evidence" value="ECO:0007669"/>
    <property type="project" value="InterPro"/>
</dbReference>
<dbReference type="RefSeq" id="WP_144068640.1">
    <property type="nucleotide sequence ID" value="NZ_CP041636.1"/>
</dbReference>
<feature type="domain" description="Major facilitator superfamily (MFS) profile" evidence="9">
    <location>
        <begin position="18"/>
        <end position="400"/>
    </location>
</feature>
<evidence type="ECO:0000256" key="7">
    <source>
        <dbReference type="ARBA" id="ARBA00023136"/>
    </source>
</evidence>
<dbReference type="InterPro" id="IPR005829">
    <property type="entry name" value="Sugar_transporter_CS"/>
</dbReference>
<keyword evidence="7 8" id="KW-0472">Membrane</keyword>
<dbReference type="NCBIfam" id="TIGR00710">
    <property type="entry name" value="efflux_Bcr_CflA"/>
    <property type="match status" value="1"/>
</dbReference>
<dbReference type="Proteomes" id="UP000317496">
    <property type="component" value="Chromosome"/>
</dbReference>
<dbReference type="Pfam" id="PF07690">
    <property type="entry name" value="MFS_1"/>
    <property type="match status" value="1"/>
</dbReference>
<reference evidence="10 11" key="1">
    <citation type="submission" date="2019-07" db="EMBL/GenBank/DDBJ databases">
        <title>Genome sequencing for Ferrovibrio sp. K5.</title>
        <authorList>
            <person name="Park S.-J."/>
        </authorList>
    </citation>
    <scope>NUCLEOTIDE SEQUENCE [LARGE SCALE GENOMIC DNA]</scope>
    <source>
        <strain evidence="10 11">K5</strain>
    </source>
</reference>
<dbReference type="InterPro" id="IPR036259">
    <property type="entry name" value="MFS_trans_sf"/>
</dbReference>
<evidence type="ECO:0000256" key="1">
    <source>
        <dbReference type="ARBA" id="ARBA00004651"/>
    </source>
</evidence>
<sequence>MTATPSNPTASAPSLWRLTLILGALSAFTPLAVDMYLPGLPALERTLATDSGGVQRTLSVFFLGLAIGQLVLGPLSDRYGRRGPLLVGNLLFIAASIACALAPTIDSLIAARFVQAFGSCAGMVISRAMVRDLFEPREGARVMSLLMLVTGVAPILAPLIGGYILAVFDWHAIFWLMAGIATLVMIAARLWLRETRGPQPDMRLTLGSALRVYADLLTTRRYMGYALASGFGLGGLFSYIAASPFVFIDLFHLSPQAFGWVFGINAVGIIGFSQVNRALLRRFTLDEVLIVALFVMASAGLLLLVCTGFSIGGIWGVWLPLFLYITSLGAVLPNAGASAMAAEAHRAGSAAALIGTLQFGLGAVTSGLVGLLAASPALGMGMIVAACGVAGLAARLTLAR</sequence>
<accession>A0A516H1J6</accession>
<evidence type="ECO:0000259" key="9">
    <source>
        <dbReference type="PROSITE" id="PS50850"/>
    </source>
</evidence>
<dbReference type="KEGG" id="fer:FNB15_10425"/>
<evidence type="ECO:0000313" key="11">
    <source>
        <dbReference type="Proteomes" id="UP000317496"/>
    </source>
</evidence>
<keyword evidence="3 8" id="KW-0813">Transport</keyword>
<dbReference type="InterPro" id="IPR004812">
    <property type="entry name" value="Efflux_drug-R_Bcr/CmlA"/>
</dbReference>
<dbReference type="OrthoDB" id="9800416at2"/>
<evidence type="ECO:0000256" key="5">
    <source>
        <dbReference type="ARBA" id="ARBA00022692"/>
    </source>
</evidence>
<evidence type="ECO:0000256" key="4">
    <source>
        <dbReference type="ARBA" id="ARBA00022475"/>
    </source>
</evidence>
<keyword evidence="6 8" id="KW-1133">Transmembrane helix</keyword>
<feature type="transmembrane region" description="Helical" evidence="8">
    <location>
        <begin position="109"/>
        <end position="130"/>
    </location>
</feature>
<dbReference type="PROSITE" id="PS50850">
    <property type="entry name" value="MFS"/>
    <property type="match status" value="1"/>
</dbReference>
<dbReference type="PROSITE" id="PS00216">
    <property type="entry name" value="SUGAR_TRANSPORT_1"/>
    <property type="match status" value="1"/>
</dbReference>
<dbReference type="EMBL" id="CP041636">
    <property type="protein sequence ID" value="QDO97659.1"/>
    <property type="molecule type" value="Genomic_DNA"/>
</dbReference>
<feature type="transmembrane region" description="Helical" evidence="8">
    <location>
        <begin position="288"/>
        <end position="311"/>
    </location>
</feature>
<feature type="transmembrane region" description="Helical" evidence="8">
    <location>
        <begin position="53"/>
        <end position="72"/>
    </location>
</feature>
<dbReference type="InterPro" id="IPR011701">
    <property type="entry name" value="MFS"/>
</dbReference>
<comment type="subcellular location">
    <subcellularLocation>
        <location evidence="8">Cell inner membrane</location>
        <topology evidence="8">Multi-pass membrane protein</topology>
    </subcellularLocation>
    <subcellularLocation>
        <location evidence="1">Cell membrane</location>
        <topology evidence="1">Multi-pass membrane protein</topology>
    </subcellularLocation>
</comment>
<feature type="transmembrane region" description="Helical" evidence="8">
    <location>
        <begin position="257"/>
        <end position="276"/>
    </location>
</feature>
<keyword evidence="11" id="KW-1185">Reference proteome</keyword>
<feature type="transmembrane region" description="Helical" evidence="8">
    <location>
        <begin position="349"/>
        <end position="372"/>
    </location>
</feature>
<keyword evidence="4" id="KW-1003">Cell membrane</keyword>
<keyword evidence="8" id="KW-0997">Cell inner membrane</keyword>
<gene>
    <name evidence="10" type="ORF">FNB15_10425</name>
</gene>